<keyword evidence="3 5" id="KW-1133">Transmembrane helix</keyword>
<comment type="subcellular location">
    <subcellularLocation>
        <location evidence="1">Membrane</location>
        <topology evidence="1">Multi-pass membrane protein</topology>
    </subcellularLocation>
</comment>
<evidence type="ECO:0000256" key="4">
    <source>
        <dbReference type="ARBA" id="ARBA00023136"/>
    </source>
</evidence>
<sequence length="187" mass="21126">LVMFYQSLSLVEIVAKQENFYHWGIIWHFPAFILFLTCAIAENKRIPFDTPEAESELVAGYFTEYSGMKFIMFWTAEFLEIVTISALCVTLFFGGHHIPFVTVAGLVDFLSFLGPNGSQAAAMLIGVAVFITKLTLLIMLQMSIRWTLPRFRYDQVMKLGWKMILPASLIWIFLVGVGILTGVMPAV</sequence>
<evidence type="ECO:0000256" key="2">
    <source>
        <dbReference type="ARBA" id="ARBA00022692"/>
    </source>
</evidence>
<dbReference type="EMBL" id="UOGA01000043">
    <property type="protein sequence ID" value="VAX15572.1"/>
    <property type="molecule type" value="Genomic_DNA"/>
</dbReference>
<keyword evidence="2 5" id="KW-0812">Transmembrane</keyword>
<dbReference type="PANTHER" id="PTHR11432:SF3">
    <property type="entry name" value="NADH-UBIQUINONE OXIDOREDUCTASE CHAIN 1"/>
    <property type="match status" value="1"/>
</dbReference>
<evidence type="ECO:0000256" key="3">
    <source>
        <dbReference type="ARBA" id="ARBA00022989"/>
    </source>
</evidence>
<dbReference type="GO" id="GO:0009060">
    <property type="term" value="P:aerobic respiration"/>
    <property type="evidence" value="ECO:0007669"/>
    <property type="project" value="TreeGrafter"/>
</dbReference>
<keyword evidence="6" id="KW-0560">Oxidoreductase</keyword>
<protein>
    <submittedName>
        <fullName evidence="6">NADH-ubiquinone oxidoreductase chain H</fullName>
        <ecNumber evidence="6">1.6.5.3</ecNumber>
    </submittedName>
</protein>
<organism evidence="6">
    <name type="scientific">hydrothermal vent metagenome</name>
    <dbReference type="NCBI Taxonomy" id="652676"/>
    <lineage>
        <taxon>unclassified sequences</taxon>
        <taxon>metagenomes</taxon>
        <taxon>ecological metagenomes</taxon>
    </lineage>
</organism>
<gene>
    <name evidence="6" type="ORF">MNBD_NITROSPINAE04-2078</name>
</gene>
<evidence type="ECO:0000256" key="5">
    <source>
        <dbReference type="SAM" id="Phobius"/>
    </source>
</evidence>
<dbReference type="GO" id="GO:0003954">
    <property type="term" value="F:NADH dehydrogenase activity"/>
    <property type="evidence" value="ECO:0007669"/>
    <property type="project" value="TreeGrafter"/>
</dbReference>
<feature type="non-terminal residue" evidence="6">
    <location>
        <position position="1"/>
    </location>
</feature>
<feature type="transmembrane region" description="Helical" evidence="5">
    <location>
        <begin position="20"/>
        <end position="41"/>
    </location>
</feature>
<dbReference type="Pfam" id="PF00146">
    <property type="entry name" value="NADHdh"/>
    <property type="match status" value="1"/>
</dbReference>
<accession>A0A3B1BHJ1</accession>
<evidence type="ECO:0000256" key="1">
    <source>
        <dbReference type="ARBA" id="ARBA00004141"/>
    </source>
</evidence>
<proteinExistence type="predicted"/>
<dbReference type="AlphaFoldDB" id="A0A3B1BHJ1"/>
<dbReference type="GO" id="GO:0016020">
    <property type="term" value="C:membrane"/>
    <property type="evidence" value="ECO:0007669"/>
    <property type="project" value="UniProtKB-SubCell"/>
</dbReference>
<evidence type="ECO:0000313" key="6">
    <source>
        <dbReference type="EMBL" id="VAX15572.1"/>
    </source>
</evidence>
<feature type="transmembrane region" description="Helical" evidence="5">
    <location>
        <begin position="120"/>
        <end position="142"/>
    </location>
</feature>
<name>A0A3B1BHJ1_9ZZZZ</name>
<dbReference type="EC" id="1.6.5.3" evidence="6"/>
<feature type="transmembrane region" description="Helical" evidence="5">
    <location>
        <begin position="78"/>
        <end position="100"/>
    </location>
</feature>
<keyword evidence="4 5" id="KW-0472">Membrane</keyword>
<keyword evidence="6" id="KW-0830">Ubiquinone</keyword>
<feature type="transmembrane region" description="Helical" evidence="5">
    <location>
        <begin position="163"/>
        <end position="184"/>
    </location>
</feature>
<dbReference type="PANTHER" id="PTHR11432">
    <property type="entry name" value="NADH DEHYDROGENASE SUBUNIT 1"/>
    <property type="match status" value="1"/>
</dbReference>
<dbReference type="InterPro" id="IPR001694">
    <property type="entry name" value="NADH_UbQ_OxRdtase_su1/FPO"/>
</dbReference>
<reference evidence="6" key="1">
    <citation type="submission" date="2018-06" db="EMBL/GenBank/DDBJ databases">
        <authorList>
            <person name="Zhirakovskaya E."/>
        </authorList>
    </citation>
    <scope>NUCLEOTIDE SEQUENCE</scope>
</reference>